<name>A0A6G4WKG8_9HYPH</name>
<dbReference type="SUPFAM" id="SSF52200">
    <property type="entry name" value="Toll/Interleukin receptor TIR domain"/>
    <property type="match status" value="1"/>
</dbReference>
<reference evidence="1 2" key="1">
    <citation type="submission" date="2020-02" db="EMBL/GenBank/DDBJ databases">
        <title>Genome sequence of strain CCNWXJ40-4.</title>
        <authorList>
            <person name="Gao J."/>
            <person name="Sun J."/>
        </authorList>
    </citation>
    <scope>NUCLEOTIDE SEQUENCE [LARGE SCALE GENOMIC DNA]</scope>
    <source>
        <strain evidence="1 2">CCNWXJ 40-4</strain>
    </source>
</reference>
<sequence>MAFLTENYVRQRATARARSKGLTVETALRRVARTDKERYDVFLSQTIKDREIVYGVYAILTEDLGLTVFCDWIEAPDTDRANVTPDNAHYIRQKLLRSDSLLFLDTHNADQSKWMCWELGWFDAAKGKVGVLPVVRDATDPYRGREFLGLYPVVEIDSMQKLKVSATPELLRRIMTPGRIYALATSFPLKVWAASSRDPLSYIR</sequence>
<dbReference type="EMBL" id="JAAKZF010000056">
    <property type="protein sequence ID" value="NGO54577.1"/>
    <property type="molecule type" value="Genomic_DNA"/>
</dbReference>
<dbReference type="Proteomes" id="UP001642900">
    <property type="component" value="Unassembled WGS sequence"/>
</dbReference>
<comment type="caution">
    <text evidence="1">The sequence shown here is derived from an EMBL/GenBank/DDBJ whole genome shotgun (WGS) entry which is preliminary data.</text>
</comment>
<proteinExistence type="predicted"/>
<keyword evidence="2" id="KW-1185">Reference proteome</keyword>
<organism evidence="1 2">
    <name type="scientific">Allomesorhizobium camelthorni</name>
    <dbReference type="NCBI Taxonomy" id="475069"/>
    <lineage>
        <taxon>Bacteria</taxon>
        <taxon>Pseudomonadati</taxon>
        <taxon>Pseudomonadota</taxon>
        <taxon>Alphaproteobacteria</taxon>
        <taxon>Hyphomicrobiales</taxon>
        <taxon>Phyllobacteriaceae</taxon>
        <taxon>Allomesorhizobium</taxon>
    </lineage>
</organism>
<dbReference type="InterPro" id="IPR035897">
    <property type="entry name" value="Toll_tir_struct_dom_sf"/>
</dbReference>
<evidence type="ECO:0000313" key="2">
    <source>
        <dbReference type="Proteomes" id="UP001642900"/>
    </source>
</evidence>
<dbReference type="RefSeq" id="WP_165032913.1">
    <property type="nucleotide sequence ID" value="NZ_JAAKZF010000056.1"/>
</dbReference>
<gene>
    <name evidence="1" type="ORF">G6N73_26215</name>
</gene>
<keyword evidence="1" id="KW-0675">Receptor</keyword>
<protein>
    <submittedName>
        <fullName evidence="1">Toll-Interleukin receptor</fullName>
    </submittedName>
</protein>
<evidence type="ECO:0000313" key="1">
    <source>
        <dbReference type="EMBL" id="NGO54577.1"/>
    </source>
</evidence>
<dbReference type="Gene3D" id="3.40.50.10140">
    <property type="entry name" value="Toll/interleukin-1 receptor homology (TIR) domain"/>
    <property type="match status" value="1"/>
</dbReference>
<accession>A0A6G4WKG8</accession>
<dbReference type="AlphaFoldDB" id="A0A6G4WKG8"/>